<dbReference type="GO" id="GO:0016316">
    <property type="term" value="F:phosphatidylinositol-3,4-bisphosphate 4-phosphatase activity"/>
    <property type="evidence" value="ECO:0007669"/>
    <property type="project" value="UniProtKB-EC"/>
</dbReference>
<dbReference type="OrthoDB" id="405996at2759"/>
<dbReference type="EC" id="3.1.3.66" evidence="2"/>
<evidence type="ECO:0000313" key="2">
    <source>
        <dbReference type="EMBL" id="PIN17577.1"/>
    </source>
</evidence>
<reference evidence="3" key="1">
    <citation type="journal article" date="2018" name="Gigascience">
        <title>Genome assembly of the Pink Ipe (Handroanthus impetiginosus, Bignoniaceae), a highly valued, ecologically keystone Neotropical timber forest tree.</title>
        <authorList>
            <person name="Silva-Junior O.B."/>
            <person name="Grattapaglia D."/>
            <person name="Novaes E."/>
            <person name="Collevatti R.G."/>
        </authorList>
    </citation>
    <scope>NUCLEOTIDE SEQUENCE [LARGE SCALE GENOMIC DNA]</scope>
    <source>
        <strain evidence="3">cv. UFG-1</strain>
    </source>
</reference>
<gene>
    <name evidence="2" type="ORF">CDL12_09758</name>
</gene>
<dbReference type="GO" id="GO:0043812">
    <property type="term" value="F:phosphatidylinositol-4-phosphate phosphatase activity"/>
    <property type="evidence" value="ECO:0007669"/>
    <property type="project" value="TreeGrafter"/>
</dbReference>
<accession>A0A2G9HJ69</accession>
<name>A0A2G9HJ69_9LAMI</name>
<sequence>MFSEEFEIYKTLWVEHGDEISLEYSGTHALKGDLVRYGKRTMSGIIKDGMSALSRYYQNNFQDGIRQDAIDLISGHYAMNRDGPSPFQRKGFESLSYFPVASALVIGGLTVTSITLNQVGRSAPQYLSSVLCAGLTAGVMAAVKANGRRICSRPRLCGLF</sequence>
<comment type="caution">
    <text evidence="2">The sequence shown here is derived from an EMBL/GenBank/DDBJ whole genome shotgun (WGS) entry which is preliminary data.</text>
</comment>
<dbReference type="PANTHER" id="PTHR45662:SF10">
    <property type="entry name" value="PHOSPHOINOSITIDE PHOSPHATASE SAC8"/>
    <property type="match status" value="1"/>
</dbReference>
<keyword evidence="1" id="KW-0472">Membrane</keyword>
<dbReference type="EMBL" id="NKXS01001646">
    <property type="protein sequence ID" value="PIN17577.1"/>
    <property type="molecule type" value="Genomic_DNA"/>
</dbReference>
<feature type="transmembrane region" description="Helical" evidence="1">
    <location>
        <begin position="126"/>
        <end position="145"/>
    </location>
</feature>
<evidence type="ECO:0000313" key="3">
    <source>
        <dbReference type="Proteomes" id="UP000231279"/>
    </source>
</evidence>
<dbReference type="GO" id="GO:0005783">
    <property type="term" value="C:endoplasmic reticulum"/>
    <property type="evidence" value="ECO:0007669"/>
    <property type="project" value="TreeGrafter"/>
</dbReference>
<dbReference type="PANTHER" id="PTHR45662">
    <property type="entry name" value="PHOSPHATIDYLINOSITIDE PHOSPHATASE SAC1"/>
    <property type="match status" value="1"/>
</dbReference>
<dbReference type="Proteomes" id="UP000231279">
    <property type="component" value="Unassembled WGS sequence"/>
</dbReference>
<dbReference type="AlphaFoldDB" id="A0A2G9HJ69"/>
<evidence type="ECO:0000256" key="1">
    <source>
        <dbReference type="SAM" id="Phobius"/>
    </source>
</evidence>
<proteinExistence type="predicted"/>
<keyword evidence="2" id="KW-0378">Hydrolase</keyword>
<dbReference type="GO" id="GO:0046856">
    <property type="term" value="P:phosphatidylinositol dephosphorylation"/>
    <property type="evidence" value="ECO:0007669"/>
    <property type="project" value="TreeGrafter"/>
</dbReference>
<keyword evidence="3" id="KW-1185">Reference proteome</keyword>
<organism evidence="2 3">
    <name type="scientific">Handroanthus impetiginosus</name>
    <dbReference type="NCBI Taxonomy" id="429701"/>
    <lineage>
        <taxon>Eukaryota</taxon>
        <taxon>Viridiplantae</taxon>
        <taxon>Streptophyta</taxon>
        <taxon>Embryophyta</taxon>
        <taxon>Tracheophyta</taxon>
        <taxon>Spermatophyta</taxon>
        <taxon>Magnoliopsida</taxon>
        <taxon>eudicotyledons</taxon>
        <taxon>Gunneridae</taxon>
        <taxon>Pentapetalae</taxon>
        <taxon>asterids</taxon>
        <taxon>lamiids</taxon>
        <taxon>Lamiales</taxon>
        <taxon>Bignoniaceae</taxon>
        <taxon>Crescentiina</taxon>
        <taxon>Tabebuia alliance</taxon>
        <taxon>Handroanthus</taxon>
    </lineage>
</organism>
<dbReference type="STRING" id="429701.A0A2G9HJ69"/>
<protein>
    <submittedName>
        <fullName evidence="2">Phosphatidylinositol-3,4-bisphosphate 4-phosphatase</fullName>
        <ecNumber evidence="2">3.1.3.66</ecNumber>
    </submittedName>
</protein>
<feature type="transmembrane region" description="Helical" evidence="1">
    <location>
        <begin position="95"/>
        <end position="114"/>
    </location>
</feature>
<keyword evidence="1" id="KW-1133">Transmembrane helix</keyword>
<keyword evidence="1" id="KW-0812">Transmembrane</keyword>